<accession>A0ABN5VY09</accession>
<gene>
    <name evidence="2" type="ORF">SGFS_096600</name>
</gene>
<evidence type="ECO:0000259" key="1">
    <source>
        <dbReference type="PROSITE" id="PS51186"/>
    </source>
</evidence>
<reference evidence="2 3" key="1">
    <citation type="journal article" date="2010" name="ChemBioChem">
        <title>Cloning and characterization of the biosynthetic gene cluster of 16-membered macrolide antibiotic FD-891: involvement of a dual functional cytochrome P450 monooxygenase catalyzing epoxidation and hydroxylation.</title>
        <authorList>
            <person name="Kudo F."/>
            <person name="Motegi A."/>
            <person name="Mizoue K."/>
            <person name="Eguchi T."/>
        </authorList>
    </citation>
    <scope>NUCLEOTIDE SEQUENCE [LARGE SCALE GENOMIC DNA]</scope>
    <source>
        <strain evidence="2 3">A-8890</strain>
    </source>
</reference>
<organism evidence="2 3">
    <name type="scientific">Streptomyces graminofaciens</name>
    <dbReference type="NCBI Taxonomy" id="68212"/>
    <lineage>
        <taxon>Bacteria</taxon>
        <taxon>Bacillati</taxon>
        <taxon>Actinomycetota</taxon>
        <taxon>Actinomycetes</taxon>
        <taxon>Kitasatosporales</taxon>
        <taxon>Streptomycetaceae</taxon>
        <taxon>Streptomyces</taxon>
    </lineage>
</organism>
<dbReference type="Pfam" id="PF00583">
    <property type="entry name" value="Acetyltransf_1"/>
    <property type="match status" value="1"/>
</dbReference>
<dbReference type="Gene3D" id="3.40.630.30">
    <property type="match status" value="1"/>
</dbReference>
<protein>
    <recommendedName>
        <fullName evidence="1">N-acetyltransferase domain-containing protein</fullName>
    </recommendedName>
</protein>
<dbReference type="PROSITE" id="PS51186">
    <property type="entry name" value="GNAT"/>
    <property type="match status" value="1"/>
</dbReference>
<evidence type="ECO:0000313" key="2">
    <source>
        <dbReference type="EMBL" id="BBC38366.1"/>
    </source>
</evidence>
<name>A0ABN5VY09_9ACTN</name>
<keyword evidence="3" id="KW-1185">Reference proteome</keyword>
<reference evidence="2 3" key="2">
    <citation type="journal article" date="2023" name="ChemBioChem">
        <title>Acyltransferase Domain Exchange between Two Independent Type I Polyketide Synthases in the Same Producer Strain of Macrolide Antibiotics.</title>
        <authorList>
            <person name="Kudo F."/>
            <person name="Kishikawa K."/>
            <person name="Tsuboi K."/>
            <person name="Kido T."/>
            <person name="Usui T."/>
            <person name="Hashimoto J."/>
            <person name="Shin-Ya K."/>
            <person name="Miyanaga A."/>
            <person name="Eguchi T."/>
        </authorList>
    </citation>
    <scope>NUCLEOTIDE SEQUENCE [LARGE SCALE GENOMIC DNA]</scope>
    <source>
        <strain evidence="2 3">A-8890</strain>
    </source>
</reference>
<sequence length="177" mass="19951">MSITIETRTTEELGKGGRAELRTMLEGCFGERYGDTAWQHCLGGIHYLLRYRGELAAHGSLVPRWFKQGNVALRGMYGESMATVPHLRHRGLGSIVVAMATAEIRLHHEIGVFAASKYEFYERQGWQKWRGPTFVRTDEETLPAAPARGAVMFRLPVDSSVNPDADLTTDWRDGDIW</sequence>
<dbReference type="InterPro" id="IPR016181">
    <property type="entry name" value="Acyl_CoA_acyltransferase"/>
</dbReference>
<dbReference type="InterPro" id="IPR000182">
    <property type="entry name" value="GNAT_dom"/>
</dbReference>
<proteinExistence type="predicted"/>
<dbReference type="EMBL" id="AP018448">
    <property type="protein sequence ID" value="BBC38366.1"/>
    <property type="molecule type" value="Genomic_DNA"/>
</dbReference>
<feature type="domain" description="N-acetyltransferase" evidence="1">
    <location>
        <begin position="5"/>
        <end position="145"/>
    </location>
</feature>
<evidence type="ECO:0000313" key="3">
    <source>
        <dbReference type="Proteomes" id="UP001321542"/>
    </source>
</evidence>
<dbReference type="RefSeq" id="WP_286258853.1">
    <property type="nucleotide sequence ID" value="NZ_AP018448.1"/>
</dbReference>
<dbReference type="Proteomes" id="UP001321542">
    <property type="component" value="Chromosome"/>
</dbReference>
<dbReference type="SUPFAM" id="SSF55729">
    <property type="entry name" value="Acyl-CoA N-acyltransferases (Nat)"/>
    <property type="match status" value="1"/>
</dbReference>